<dbReference type="AlphaFoldDB" id="A0A1W2C5R6"/>
<name>A0A1W2C5R6_9FIRM</name>
<feature type="compositionally biased region" description="Basic and acidic residues" evidence="1">
    <location>
        <begin position="179"/>
        <end position="189"/>
    </location>
</feature>
<dbReference type="RefSeq" id="WP_084235251.1">
    <property type="nucleotide sequence ID" value="NZ_FWXW01000007.1"/>
</dbReference>
<sequence>MEDEMLDLFPDEDPNGTPTETEDEDGDLDLSEAFAAAEKDEAEEDKDKGEEDGTGTGGETSPARAANALPDSAGSFTLNHLGHLQTVGRKDVVALAQKGLDYDFIKAKLEEARGKLKTYETPASPKPEAPAAPAANGVPERPSAHSASLLPEGRIPGSSAREAGRGYLGRADINTSGGREGEERRKGEVRQIMKYHPDFSGGKIPDEVWEEVRLGASLPSAFLMHENRKLRSELDTARQERLNREKTPGSVSSAGSRRENLDPFLAALSED</sequence>
<keyword evidence="3" id="KW-1185">Reference proteome</keyword>
<dbReference type="Proteomes" id="UP000192790">
    <property type="component" value="Unassembled WGS sequence"/>
</dbReference>
<protein>
    <submittedName>
        <fullName evidence="2">Uncharacterized protein</fullName>
    </submittedName>
</protein>
<feature type="compositionally biased region" description="Basic and acidic residues" evidence="1">
    <location>
        <begin position="234"/>
        <end position="247"/>
    </location>
</feature>
<dbReference type="OrthoDB" id="1862961at2"/>
<accession>A0A1W2C5R6</accession>
<evidence type="ECO:0000256" key="1">
    <source>
        <dbReference type="SAM" id="MobiDB-lite"/>
    </source>
</evidence>
<proteinExistence type="predicted"/>
<evidence type="ECO:0000313" key="2">
    <source>
        <dbReference type="EMBL" id="SMC80503.1"/>
    </source>
</evidence>
<feature type="compositionally biased region" description="Acidic residues" evidence="1">
    <location>
        <begin position="1"/>
        <end position="30"/>
    </location>
</feature>
<reference evidence="2 3" key="1">
    <citation type="submission" date="2017-04" db="EMBL/GenBank/DDBJ databases">
        <authorList>
            <person name="Afonso C.L."/>
            <person name="Miller P.J."/>
            <person name="Scott M.A."/>
            <person name="Spackman E."/>
            <person name="Goraichik I."/>
            <person name="Dimitrov K.M."/>
            <person name="Suarez D.L."/>
            <person name="Swayne D.E."/>
        </authorList>
    </citation>
    <scope>NUCLEOTIDE SEQUENCE [LARGE SCALE GENOMIC DNA]</scope>
    <source>
        <strain evidence="2 3">DSM 12816</strain>
    </source>
</reference>
<dbReference type="EMBL" id="FWXW01000007">
    <property type="protein sequence ID" value="SMC80503.1"/>
    <property type="molecule type" value="Genomic_DNA"/>
</dbReference>
<feature type="region of interest" description="Disordered" evidence="1">
    <location>
        <begin position="234"/>
        <end position="271"/>
    </location>
</feature>
<feature type="region of interest" description="Disordered" evidence="1">
    <location>
        <begin position="116"/>
        <end position="189"/>
    </location>
</feature>
<dbReference type="STRING" id="1122930.SAMN02745168_2578"/>
<organism evidence="2 3">
    <name type="scientific">Papillibacter cinnamivorans DSM 12816</name>
    <dbReference type="NCBI Taxonomy" id="1122930"/>
    <lineage>
        <taxon>Bacteria</taxon>
        <taxon>Bacillati</taxon>
        <taxon>Bacillota</taxon>
        <taxon>Clostridia</taxon>
        <taxon>Eubacteriales</taxon>
        <taxon>Oscillospiraceae</taxon>
        <taxon>Papillibacter</taxon>
    </lineage>
</organism>
<feature type="region of interest" description="Disordered" evidence="1">
    <location>
        <begin position="1"/>
        <end position="77"/>
    </location>
</feature>
<gene>
    <name evidence="2" type="ORF">SAMN02745168_2578</name>
</gene>
<evidence type="ECO:0000313" key="3">
    <source>
        <dbReference type="Proteomes" id="UP000192790"/>
    </source>
</evidence>